<proteinExistence type="predicted"/>
<evidence type="ECO:0000256" key="9">
    <source>
        <dbReference type="ARBA" id="ARBA00023204"/>
    </source>
</evidence>
<dbReference type="AlphaFoldDB" id="A0ABC8WZH8"/>
<dbReference type="Proteomes" id="UP001497457">
    <property type="component" value="Chromosome 13rd"/>
</dbReference>
<evidence type="ECO:0000256" key="2">
    <source>
        <dbReference type="ARBA" id="ARBA00001946"/>
    </source>
</evidence>
<evidence type="ECO:0000313" key="13">
    <source>
        <dbReference type="EMBL" id="CAL4917608.1"/>
    </source>
</evidence>
<keyword evidence="14" id="KW-1185">Reference proteome</keyword>
<keyword evidence="5" id="KW-0479">Metal-binding</keyword>
<keyword evidence="8" id="KW-0460">Magnesium</keyword>
<dbReference type="GO" id="GO:0046872">
    <property type="term" value="F:metal ion binding"/>
    <property type="evidence" value="ECO:0007669"/>
    <property type="project" value="UniProtKB-KW"/>
</dbReference>
<feature type="region of interest" description="Disordered" evidence="11">
    <location>
        <begin position="78"/>
        <end position="169"/>
    </location>
</feature>
<keyword evidence="6" id="KW-0227">DNA damage</keyword>
<evidence type="ECO:0000256" key="11">
    <source>
        <dbReference type="SAM" id="MobiDB-lite"/>
    </source>
</evidence>
<dbReference type="InterPro" id="IPR036691">
    <property type="entry name" value="Endo/exonu/phosph_ase_sf"/>
</dbReference>
<dbReference type="GO" id="GO:0004518">
    <property type="term" value="F:nuclease activity"/>
    <property type="evidence" value="ECO:0007669"/>
    <property type="project" value="UniProtKB-KW"/>
</dbReference>
<comment type="cofactor">
    <cofactor evidence="2">
        <name>Mg(2+)</name>
        <dbReference type="ChEBI" id="CHEBI:18420"/>
    </cofactor>
</comment>
<dbReference type="EMBL" id="OZ075123">
    <property type="protein sequence ID" value="CAL4917608.1"/>
    <property type="molecule type" value="Genomic_DNA"/>
</dbReference>
<evidence type="ECO:0000256" key="8">
    <source>
        <dbReference type="ARBA" id="ARBA00022842"/>
    </source>
</evidence>
<gene>
    <name evidence="13" type="ORF">URODEC1_LOCUS18673</name>
</gene>
<evidence type="ECO:0000313" key="14">
    <source>
        <dbReference type="Proteomes" id="UP001497457"/>
    </source>
</evidence>
<dbReference type="Pfam" id="PF03372">
    <property type="entry name" value="Exo_endo_phos"/>
    <property type="match status" value="1"/>
</dbReference>
<evidence type="ECO:0000256" key="5">
    <source>
        <dbReference type="ARBA" id="ARBA00022723"/>
    </source>
</evidence>
<evidence type="ECO:0000256" key="6">
    <source>
        <dbReference type="ARBA" id="ARBA00022763"/>
    </source>
</evidence>
<dbReference type="GO" id="GO:0016787">
    <property type="term" value="F:hydrolase activity"/>
    <property type="evidence" value="ECO:0007669"/>
    <property type="project" value="UniProtKB-KW"/>
</dbReference>
<dbReference type="SUPFAM" id="SSF56219">
    <property type="entry name" value="DNase I-like"/>
    <property type="match status" value="1"/>
</dbReference>
<dbReference type="GO" id="GO:0006281">
    <property type="term" value="P:DNA repair"/>
    <property type="evidence" value="ECO:0007669"/>
    <property type="project" value="UniProtKB-KW"/>
</dbReference>
<evidence type="ECO:0000256" key="4">
    <source>
        <dbReference type="ARBA" id="ARBA00022722"/>
    </source>
</evidence>
<keyword evidence="4" id="KW-0540">Nuclease</keyword>
<accession>A0ABC8WZH8</accession>
<dbReference type="PANTHER" id="PTHR15822:SF4">
    <property type="entry name" value="TYROSYL-DNA PHOSPHODIESTERASE 2"/>
    <property type="match status" value="1"/>
</dbReference>
<comment type="cofactor">
    <cofactor evidence="1">
        <name>Mn(2+)</name>
        <dbReference type="ChEBI" id="CHEBI:29035"/>
    </cofactor>
</comment>
<keyword evidence="9" id="KW-0234">DNA repair</keyword>
<feature type="domain" description="Endonuclease/exonuclease/phosphatase" evidence="12">
    <location>
        <begin position="242"/>
        <end position="497"/>
    </location>
</feature>
<keyword evidence="10" id="KW-0539">Nucleus</keyword>
<dbReference type="PANTHER" id="PTHR15822">
    <property type="entry name" value="TRAF AND TNF RECEPTOR-ASSOCIATED PROTEIN"/>
    <property type="match status" value="1"/>
</dbReference>
<dbReference type="FunFam" id="3.60.10.10:FF:000058">
    <property type="entry name" value="Tyrosyl-DNA phosphodiesterase 2"/>
    <property type="match status" value="1"/>
</dbReference>
<dbReference type="InterPro" id="IPR005135">
    <property type="entry name" value="Endo/exonuclease/phosphatase"/>
</dbReference>
<feature type="region of interest" description="Disordered" evidence="11">
    <location>
        <begin position="185"/>
        <end position="230"/>
    </location>
</feature>
<feature type="compositionally biased region" description="Basic and acidic residues" evidence="11">
    <location>
        <begin position="91"/>
        <end position="101"/>
    </location>
</feature>
<reference evidence="14" key="1">
    <citation type="submission" date="2024-06" db="EMBL/GenBank/DDBJ databases">
        <authorList>
            <person name="Ryan C."/>
        </authorList>
    </citation>
    <scope>NUCLEOTIDE SEQUENCE [LARGE SCALE GENOMIC DNA]</scope>
</reference>
<sequence>MATLFSPPAARLAPLLHRLCPRPSLLLHLSLPQMGRAGTSPSRAMSSVPNLRLSSWDSPDDPLDFSAAGAVFHPLRQRATNRKRAAPPEVAEVRAAADKRPGGVAEGTKRQRAPSPEFEVRSAAHKRAGGAEEVTKRKRSPSPEFVNVRSAADKRAGGAADWAKPKRAPSPEFVDVRAAAGKRASTAAELTKRKRSPSPEVVELTAAAGKRAGGAVEGEDKARAAKKGNSSCHLDKKTIKVMTYNVWFREDLELIRRMNAIGDLIQHHSPDLIGFQEVTPNIYRLFKKSDWWQSYKCSLSHDEAMEKPYYCMQMSKLPVESFNRKPFFNSHMGRELCTADVIVGGLIKLVLATSHLESPCPGPPTWDQMFSKERVAQANESLRILGAFRNVIFCGDMNWDDKGDGPFPLPDGWIDAWAELKPGENGWTYDTKANVTISGNRKLQKRLDRFVCKLSDFKVDSIEMIGKEAIPGITYIKEKKIRQEIRKLELPVLPSDHFGLVLTISSL</sequence>
<name>A0ABC8WZH8_9POAL</name>
<protein>
    <recommendedName>
        <fullName evidence="12">Endonuclease/exonuclease/phosphatase domain-containing protein</fullName>
    </recommendedName>
</protein>
<keyword evidence="7" id="KW-0378">Hydrolase</keyword>
<organism evidence="13 14">
    <name type="scientific">Urochloa decumbens</name>
    <dbReference type="NCBI Taxonomy" id="240449"/>
    <lineage>
        <taxon>Eukaryota</taxon>
        <taxon>Viridiplantae</taxon>
        <taxon>Streptophyta</taxon>
        <taxon>Embryophyta</taxon>
        <taxon>Tracheophyta</taxon>
        <taxon>Spermatophyta</taxon>
        <taxon>Magnoliopsida</taxon>
        <taxon>Liliopsida</taxon>
        <taxon>Poales</taxon>
        <taxon>Poaceae</taxon>
        <taxon>PACMAD clade</taxon>
        <taxon>Panicoideae</taxon>
        <taxon>Panicodae</taxon>
        <taxon>Paniceae</taxon>
        <taxon>Melinidinae</taxon>
        <taxon>Urochloa</taxon>
    </lineage>
</organism>
<dbReference type="CDD" id="cd09080">
    <property type="entry name" value="TDP2"/>
    <property type="match status" value="1"/>
</dbReference>
<dbReference type="InterPro" id="IPR051547">
    <property type="entry name" value="TDP2-like"/>
</dbReference>
<evidence type="ECO:0000256" key="10">
    <source>
        <dbReference type="ARBA" id="ARBA00023242"/>
    </source>
</evidence>
<evidence type="ECO:0000256" key="1">
    <source>
        <dbReference type="ARBA" id="ARBA00001936"/>
    </source>
</evidence>
<comment type="subcellular location">
    <subcellularLocation>
        <location evidence="3">Nucleus</location>
        <location evidence="3">PML body</location>
    </subcellularLocation>
</comment>
<dbReference type="Gene3D" id="3.60.10.10">
    <property type="entry name" value="Endonuclease/exonuclease/phosphatase"/>
    <property type="match status" value="1"/>
</dbReference>
<reference evidence="13 14" key="2">
    <citation type="submission" date="2024-10" db="EMBL/GenBank/DDBJ databases">
        <authorList>
            <person name="Ryan C."/>
        </authorList>
    </citation>
    <scope>NUCLEOTIDE SEQUENCE [LARGE SCALE GENOMIC DNA]</scope>
</reference>
<evidence type="ECO:0000259" key="12">
    <source>
        <dbReference type="Pfam" id="PF03372"/>
    </source>
</evidence>
<evidence type="ECO:0000256" key="7">
    <source>
        <dbReference type="ARBA" id="ARBA00022801"/>
    </source>
</evidence>
<evidence type="ECO:0000256" key="3">
    <source>
        <dbReference type="ARBA" id="ARBA00004322"/>
    </source>
</evidence>